<dbReference type="STRING" id="1121409.SAMN02745124_00049"/>
<dbReference type="OrthoDB" id="9784571at2"/>
<gene>
    <name evidence="1" type="ORF">SAMN02745124_00049</name>
</gene>
<dbReference type="PANTHER" id="PTHR42827">
    <property type="entry name" value="IRON-SULFUR CLUSTER-BINDING PROTEIN-RELATED"/>
    <property type="match status" value="1"/>
</dbReference>
<sequence>MKPAPSLHDRLLAEISAFIRSTDNSLANDAGDPAFAEPLVGFARGDDPIFARYKDVVGPFHWTPLEAFREAFPDRTIEADEITVISWILPHTERTKHDNRRETLYPSESWARARFFGETVNDALRRRVVDFFLGETIAALAPVLLPTWSRKDSDRFVWASTWSERHQAYAAGLGTFGLCDGLITPKGKAMRVGAVVAATADLPVSPRPYDDHHAYCLFYSTGTCRACIERCPVGAISEQGHDKRLCRDHVHRTANAHVKEQYGFDGYGCGLCQTGVPCESGIPVAKQAGAKHPS</sequence>
<accession>A0A1M5RXP1</accession>
<protein>
    <recommendedName>
        <fullName evidence="3">4Fe-4S ferredoxin-type domain-containing protein</fullName>
    </recommendedName>
</protein>
<keyword evidence="2" id="KW-1185">Reference proteome</keyword>
<proteinExistence type="predicted"/>
<organism evidence="1 2">
    <name type="scientific">Desulfofustis glycolicus DSM 9705</name>
    <dbReference type="NCBI Taxonomy" id="1121409"/>
    <lineage>
        <taxon>Bacteria</taxon>
        <taxon>Pseudomonadati</taxon>
        <taxon>Thermodesulfobacteriota</taxon>
        <taxon>Desulfobulbia</taxon>
        <taxon>Desulfobulbales</taxon>
        <taxon>Desulfocapsaceae</taxon>
        <taxon>Desulfofustis</taxon>
    </lineage>
</organism>
<dbReference type="AlphaFoldDB" id="A0A1M5RXP1"/>
<name>A0A1M5RXP1_9BACT</name>
<dbReference type="EMBL" id="FQXS01000001">
    <property type="protein sequence ID" value="SHH30944.1"/>
    <property type="molecule type" value="Genomic_DNA"/>
</dbReference>
<reference evidence="1 2" key="1">
    <citation type="submission" date="2016-11" db="EMBL/GenBank/DDBJ databases">
        <authorList>
            <person name="Jaros S."/>
            <person name="Januszkiewicz K."/>
            <person name="Wedrychowicz H."/>
        </authorList>
    </citation>
    <scope>NUCLEOTIDE SEQUENCE [LARGE SCALE GENOMIC DNA]</scope>
    <source>
        <strain evidence="1 2">DSM 9705</strain>
    </source>
</reference>
<dbReference type="PANTHER" id="PTHR42827:SF1">
    <property type="entry name" value="IRON-SULFUR CLUSTER-BINDING PROTEIN"/>
    <property type="match status" value="1"/>
</dbReference>
<dbReference type="Proteomes" id="UP000184139">
    <property type="component" value="Unassembled WGS sequence"/>
</dbReference>
<evidence type="ECO:0000313" key="2">
    <source>
        <dbReference type="Proteomes" id="UP000184139"/>
    </source>
</evidence>
<evidence type="ECO:0008006" key="3">
    <source>
        <dbReference type="Google" id="ProtNLM"/>
    </source>
</evidence>
<evidence type="ECO:0000313" key="1">
    <source>
        <dbReference type="EMBL" id="SHH30944.1"/>
    </source>
</evidence>